<feature type="domain" description="F-box" evidence="1">
    <location>
        <begin position="2"/>
        <end position="57"/>
    </location>
</feature>
<dbReference type="InterPro" id="IPR001810">
    <property type="entry name" value="F-box_dom"/>
</dbReference>
<gene>
    <name evidence="2" type="ORF">ODALV1_LOCUS20691</name>
</gene>
<protein>
    <recommendedName>
        <fullName evidence="1">F-box domain-containing protein</fullName>
    </recommendedName>
</protein>
<name>A0ABP1RAK7_9HEXA</name>
<evidence type="ECO:0000313" key="2">
    <source>
        <dbReference type="EMBL" id="CAL8124616.1"/>
    </source>
</evidence>
<proteinExistence type="predicted"/>
<sequence>MDLEINDFPNEILCKILSLLSTEEKFRAREVCKRWREQVDTNVLFHIQLSDSTYNEVRQRFQMRRVASLQIASLYSHSNIPIENLNSLRRLELVNDIGEEAFKDLFTRAAFLKRLKLNVLVESSWEEPNPNFPGNTYFPALSNIKHLSIEVMRCEADLATSLGACSVLIDHNMHNVQSLTIKLSTGTLVILQGLDYFRLAASKANLRKFIFTRNPSLKMKPNSDVFLKDALPISPTLSTALRKLRLTHVKADVMKIHEKAWEVLLSEQKHMKTLQLYSDSSCSQGISLSAVLPVIRKSWASLHTIALEIDINRSQSGGLDMDIFADLKSLRYLNIKSWSNKNVEFSQSTTVANTIPNVPKIYNCDAIITTTLRKLSIIGFKLTDVDFSNVMSKIGKLDMGKMEVTRNKMPSSARRNSGSWVRETGMNKGIKVGSHYYYLPFPRSWESSHAPNLESMLTLITI</sequence>
<comment type="caution">
    <text evidence="2">The sequence shown here is derived from an EMBL/GenBank/DDBJ whole genome shotgun (WGS) entry which is preliminary data.</text>
</comment>
<reference evidence="2 3" key="1">
    <citation type="submission" date="2024-08" db="EMBL/GenBank/DDBJ databases">
        <authorList>
            <person name="Cucini C."/>
            <person name="Frati F."/>
        </authorList>
    </citation>
    <scope>NUCLEOTIDE SEQUENCE [LARGE SCALE GENOMIC DNA]</scope>
</reference>
<dbReference type="EMBL" id="CAXLJM020000068">
    <property type="protein sequence ID" value="CAL8124616.1"/>
    <property type="molecule type" value="Genomic_DNA"/>
</dbReference>
<dbReference type="Pfam" id="PF00646">
    <property type="entry name" value="F-box"/>
    <property type="match status" value="1"/>
</dbReference>
<dbReference type="CDD" id="cd09917">
    <property type="entry name" value="F-box_SF"/>
    <property type="match status" value="1"/>
</dbReference>
<keyword evidence="3" id="KW-1185">Reference proteome</keyword>
<evidence type="ECO:0000259" key="1">
    <source>
        <dbReference type="PROSITE" id="PS50181"/>
    </source>
</evidence>
<dbReference type="Gene3D" id="1.20.1280.50">
    <property type="match status" value="1"/>
</dbReference>
<organism evidence="2 3">
    <name type="scientific">Orchesella dallaii</name>
    <dbReference type="NCBI Taxonomy" id="48710"/>
    <lineage>
        <taxon>Eukaryota</taxon>
        <taxon>Metazoa</taxon>
        <taxon>Ecdysozoa</taxon>
        <taxon>Arthropoda</taxon>
        <taxon>Hexapoda</taxon>
        <taxon>Collembola</taxon>
        <taxon>Entomobryomorpha</taxon>
        <taxon>Entomobryoidea</taxon>
        <taxon>Orchesellidae</taxon>
        <taxon>Orchesellinae</taxon>
        <taxon>Orchesella</taxon>
    </lineage>
</organism>
<dbReference type="SMART" id="SM00256">
    <property type="entry name" value="FBOX"/>
    <property type="match status" value="1"/>
</dbReference>
<accession>A0ABP1RAK7</accession>
<dbReference type="PROSITE" id="PS50181">
    <property type="entry name" value="FBOX"/>
    <property type="match status" value="1"/>
</dbReference>
<dbReference type="SUPFAM" id="SSF81383">
    <property type="entry name" value="F-box domain"/>
    <property type="match status" value="1"/>
</dbReference>
<dbReference type="SUPFAM" id="SSF52047">
    <property type="entry name" value="RNI-like"/>
    <property type="match status" value="1"/>
</dbReference>
<dbReference type="Proteomes" id="UP001642540">
    <property type="component" value="Unassembled WGS sequence"/>
</dbReference>
<dbReference type="InterPro" id="IPR032675">
    <property type="entry name" value="LRR_dom_sf"/>
</dbReference>
<dbReference type="Gene3D" id="3.80.10.10">
    <property type="entry name" value="Ribonuclease Inhibitor"/>
    <property type="match status" value="1"/>
</dbReference>
<evidence type="ECO:0000313" key="3">
    <source>
        <dbReference type="Proteomes" id="UP001642540"/>
    </source>
</evidence>
<dbReference type="InterPro" id="IPR036047">
    <property type="entry name" value="F-box-like_dom_sf"/>
</dbReference>